<dbReference type="GO" id="GO:0016491">
    <property type="term" value="F:oxidoreductase activity"/>
    <property type="evidence" value="ECO:0007669"/>
    <property type="project" value="InterPro"/>
</dbReference>
<dbReference type="OrthoDB" id="108890at2"/>
<reference evidence="2 3" key="1">
    <citation type="submission" date="2018-02" db="EMBL/GenBank/DDBJ databases">
        <title>Genomic Encyclopedia of Archaeal and Bacterial Type Strains, Phase II (KMG-II): from individual species to whole genera.</title>
        <authorList>
            <person name="Goeker M."/>
        </authorList>
    </citation>
    <scope>NUCLEOTIDE SEQUENCE [LARGE SCALE GENOMIC DNA]</scope>
    <source>
        <strain evidence="2 3">DSM 22857</strain>
    </source>
</reference>
<evidence type="ECO:0000313" key="3">
    <source>
        <dbReference type="Proteomes" id="UP000239485"/>
    </source>
</evidence>
<organism evidence="2 3">
    <name type="scientific">Kineococcus xinjiangensis</name>
    <dbReference type="NCBI Taxonomy" id="512762"/>
    <lineage>
        <taxon>Bacteria</taxon>
        <taxon>Bacillati</taxon>
        <taxon>Actinomycetota</taxon>
        <taxon>Actinomycetes</taxon>
        <taxon>Kineosporiales</taxon>
        <taxon>Kineosporiaceae</taxon>
        <taxon>Kineococcus</taxon>
    </lineage>
</organism>
<feature type="domain" description="ER-bound oxygenase mpaB/mpaB'/Rubber oxygenase catalytic" evidence="1">
    <location>
        <begin position="62"/>
        <end position="282"/>
    </location>
</feature>
<dbReference type="Proteomes" id="UP000239485">
    <property type="component" value="Unassembled WGS sequence"/>
</dbReference>
<dbReference type="EMBL" id="PTJD01000003">
    <property type="protein sequence ID" value="PPK97747.1"/>
    <property type="molecule type" value="Genomic_DNA"/>
</dbReference>
<accession>A0A2S6IU14</accession>
<protein>
    <submittedName>
        <fullName evidence="2">Uncharacterized protein (DUF2236 family)</fullName>
    </submittedName>
</protein>
<dbReference type="InterPro" id="IPR018713">
    <property type="entry name" value="MPAB/Lcp_cat_dom"/>
</dbReference>
<dbReference type="RefSeq" id="WP_104431902.1">
    <property type="nucleotide sequence ID" value="NZ_PTJD01000003.1"/>
</dbReference>
<evidence type="ECO:0000313" key="2">
    <source>
        <dbReference type="EMBL" id="PPK97747.1"/>
    </source>
</evidence>
<dbReference type="Pfam" id="PF09995">
    <property type="entry name" value="MPAB_Lcp_cat"/>
    <property type="match status" value="1"/>
</dbReference>
<dbReference type="PANTHER" id="PTHR36151">
    <property type="entry name" value="BLR2777 PROTEIN"/>
    <property type="match status" value="1"/>
</dbReference>
<comment type="caution">
    <text evidence="2">The sequence shown here is derived from an EMBL/GenBank/DDBJ whole genome shotgun (WGS) entry which is preliminary data.</text>
</comment>
<name>A0A2S6IU14_9ACTN</name>
<proteinExistence type="predicted"/>
<evidence type="ECO:0000259" key="1">
    <source>
        <dbReference type="Pfam" id="PF09995"/>
    </source>
</evidence>
<dbReference type="AlphaFoldDB" id="A0A2S6IU14"/>
<sequence length="325" mass="34536">MAPAPTPRPLSAPTLPAGLPERIRRGFRSRVSGDPTGAPDWVRDIATVGEGPGWFEPGGLVWEVHGDTSTLVGGVAALLGQGAHPLALAGVQRHSAYRQDPWLRLAGTARWLVVSTFGSTQLAEREAARVRSLHTRVRGSDDAGRRYAASDPALLRWVHLAFTDAFLAAQLAVGADLAPRFGRRWPDAYVADWRRSAEALGARDLPTTRAELAEALAAFAPALEPVPADLHEFLASPPGLSRPERLFYAGLHAAAEQVLSPVVAPFAGVAGRDGGGSRGRARLWRTRLQLRALEVVLGPYSASEAAARHRLGMGPAPAWLAEAAA</sequence>
<gene>
    <name evidence="2" type="ORF">CLV92_103282</name>
</gene>
<dbReference type="PANTHER" id="PTHR36151:SF3">
    <property type="entry name" value="ER-BOUND OXYGENASE MPAB_MPAB'_RUBBER OXYGENASE CATALYTIC DOMAIN-CONTAINING PROTEIN"/>
    <property type="match status" value="1"/>
</dbReference>
<keyword evidence="3" id="KW-1185">Reference proteome</keyword>